<reference evidence="6 7" key="1">
    <citation type="journal article" date="2013" name="Proc. Natl. Acad. Sci. U.S.A.">
        <title>The king cobra genome reveals dynamic gene evolution and adaptation in the snake venom system.</title>
        <authorList>
            <person name="Vonk F.J."/>
            <person name="Casewell N.R."/>
            <person name="Henkel C.V."/>
            <person name="Heimberg A.M."/>
            <person name="Jansen H.J."/>
            <person name="McCleary R.J."/>
            <person name="Kerkkamp H.M."/>
            <person name="Vos R.A."/>
            <person name="Guerreiro I."/>
            <person name="Calvete J.J."/>
            <person name="Wuster W."/>
            <person name="Woods A.E."/>
            <person name="Logan J.M."/>
            <person name="Harrison R.A."/>
            <person name="Castoe T.A."/>
            <person name="de Koning A.P."/>
            <person name="Pollock D.D."/>
            <person name="Yandell M."/>
            <person name="Calderon D."/>
            <person name="Renjifo C."/>
            <person name="Currier R.B."/>
            <person name="Salgado D."/>
            <person name="Pla D."/>
            <person name="Sanz L."/>
            <person name="Hyder A.S."/>
            <person name="Ribeiro J.M."/>
            <person name="Arntzen J.W."/>
            <person name="van den Thillart G.E."/>
            <person name="Boetzer M."/>
            <person name="Pirovano W."/>
            <person name="Dirks R.P."/>
            <person name="Spaink H.P."/>
            <person name="Duboule D."/>
            <person name="McGlinn E."/>
            <person name="Kini R.M."/>
            <person name="Richardson M.K."/>
        </authorList>
    </citation>
    <scope>NUCLEOTIDE SEQUENCE</scope>
    <source>
        <tissue evidence="6">Blood</tissue>
    </source>
</reference>
<comment type="caution">
    <text evidence="6">The sequence shown here is derived from an EMBL/GenBank/DDBJ whole genome shotgun (WGS) entry which is preliminary data.</text>
</comment>
<gene>
    <name evidence="6" type="primary">MRC1</name>
    <name evidence="6" type="ORF">L345_13217</name>
</gene>
<feature type="transmembrane region" description="Helical" evidence="4">
    <location>
        <begin position="145"/>
        <end position="167"/>
    </location>
</feature>
<evidence type="ECO:0000256" key="4">
    <source>
        <dbReference type="SAM" id="Phobius"/>
    </source>
</evidence>
<dbReference type="EMBL" id="AZIM01004212">
    <property type="protein sequence ID" value="ETE61036.1"/>
    <property type="molecule type" value="Genomic_DNA"/>
</dbReference>
<dbReference type="InterPro" id="IPR016187">
    <property type="entry name" value="CTDL_fold"/>
</dbReference>
<dbReference type="CDD" id="cd00037">
    <property type="entry name" value="CLECT"/>
    <property type="match status" value="1"/>
</dbReference>
<keyword evidence="4" id="KW-0472">Membrane</keyword>
<dbReference type="InterPro" id="IPR001304">
    <property type="entry name" value="C-type_lectin-like"/>
</dbReference>
<feature type="non-terminal residue" evidence="6">
    <location>
        <position position="1"/>
    </location>
</feature>
<dbReference type="SUPFAM" id="SSF56436">
    <property type="entry name" value="C-type lectin-like"/>
    <property type="match status" value="1"/>
</dbReference>
<dbReference type="PROSITE" id="PS50041">
    <property type="entry name" value="C_TYPE_LECTIN_2"/>
    <property type="match status" value="1"/>
</dbReference>
<dbReference type="InterPro" id="IPR016186">
    <property type="entry name" value="C-type_lectin-like/link_sf"/>
</dbReference>
<evidence type="ECO:0000259" key="5">
    <source>
        <dbReference type="PROSITE" id="PS50041"/>
    </source>
</evidence>
<dbReference type="AlphaFoldDB" id="V8NGG9"/>
<name>V8NGG9_OPHHA</name>
<comment type="subcellular location">
    <subcellularLocation>
        <location evidence="1">Secreted</location>
    </subcellularLocation>
</comment>
<keyword evidence="4" id="KW-0812">Transmembrane</keyword>
<protein>
    <submittedName>
        <fullName evidence="6">Macrophage mannose receptor 1</fullName>
    </submittedName>
</protein>
<evidence type="ECO:0000313" key="7">
    <source>
        <dbReference type="Proteomes" id="UP000018936"/>
    </source>
</evidence>
<evidence type="ECO:0000256" key="2">
    <source>
        <dbReference type="ARBA" id="ARBA00006250"/>
    </source>
</evidence>
<dbReference type="GO" id="GO:0005576">
    <property type="term" value="C:extracellular region"/>
    <property type="evidence" value="ECO:0007669"/>
    <property type="project" value="UniProtKB-SubCell"/>
</dbReference>
<evidence type="ECO:0000256" key="3">
    <source>
        <dbReference type="ARBA" id="ARBA00022525"/>
    </source>
</evidence>
<evidence type="ECO:0000256" key="1">
    <source>
        <dbReference type="ARBA" id="ARBA00004613"/>
    </source>
</evidence>
<dbReference type="Proteomes" id="UP000018936">
    <property type="component" value="Unassembled WGS sequence"/>
</dbReference>
<keyword evidence="7" id="KW-1185">Reference proteome</keyword>
<evidence type="ECO:0000313" key="6">
    <source>
        <dbReference type="EMBL" id="ETE61036.1"/>
    </source>
</evidence>
<keyword evidence="6" id="KW-0675">Receptor</keyword>
<sequence>MPSEIPQLPGKCQTSKNSQISWIPFRGHCYKIFLLMESWPAASMMCSHIGEWIWQDKSEVAFVNWNEQQLRISLQFDGEEGIEEFFDKCVYMNSNSGQWFTGHCGEYRSRAFICKRNKITEESTIKPTKISVQKGGELLSTHGTAVVVVIPIIFIVIGAGITAYIFYRRRNRPQQVSAGFDNSLYSDNVVILHKDSQSLVDNQELD</sequence>
<keyword evidence="3" id="KW-0964">Secreted</keyword>
<dbReference type="Gene3D" id="3.10.100.10">
    <property type="entry name" value="Mannose-Binding Protein A, subunit A"/>
    <property type="match status" value="1"/>
</dbReference>
<accession>V8NGG9</accession>
<organism evidence="6 7">
    <name type="scientific">Ophiophagus hannah</name>
    <name type="common">King cobra</name>
    <name type="synonym">Naja hannah</name>
    <dbReference type="NCBI Taxonomy" id="8665"/>
    <lineage>
        <taxon>Eukaryota</taxon>
        <taxon>Metazoa</taxon>
        <taxon>Chordata</taxon>
        <taxon>Craniata</taxon>
        <taxon>Vertebrata</taxon>
        <taxon>Euteleostomi</taxon>
        <taxon>Lepidosauria</taxon>
        <taxon>Squamata</taxon>
        <taxon>Bifurcata</taxon>
        <taxon>Unidentata</taxon>
        <taxon>Episquamata</taxon>
        <taxon>Toxicofera</taxon>
        <taxon>Serpentes</taxon>
        <taxon>Colubroidea</taxon>
        <taxon>Elapidae</taxon>
        <taxon>Elapinae</taxon>
        <taxon>Ophiophagus</taxon>
    </lineage>
</organism>
<proteinExistence type="inferred from homology"/>
<keyword evidence="4" id="KW-1133">Transmembrane helix</keyword>
<feature type="domain" description="C-type lectin" evidence="5">
    <location>
        <begin position="39"/>
        <end position="104"/>
    </location>
</feature>
<comment type="similarity">
    <text evidence="2">Belongs to the true venom lectin family.</text>
</comment>